<feature type="repeat" description="WD" evidence="3">
    <location>
        <begin position="372"/>
        <end position="412"/>
    </location>
</feature>
<keyword evidence="1 3" id="KW-0853">WD repeat</keyword>
<feature type="repeat" description="WD" evidence="3">
    <location>
        <begin position="498"/>
        <end position="537"/>
    </location>
</feature>
<dbReference type="PROSITE" id="PS50294">
    <property type="entry name" value="WD_REPEATS_REGION"/>
    <property type="match status" value="4"/>
</dbReference>
<feature type="region of interest" description="Disordered" evidence="4">
    <location>
        <begin position="280"/>
        <end position="340"/>
    </location>
</feature>
<feature type="compositionally biased region" description="Low complexity" evidence="4">
    <location>
        <begin position="284"/>
        <end position="317"/>
    </location>
</feature>
<dbReference type="Gene3D" id="1.20.1280.50">
    <property type="match status" value="1"/>
</dbReference>
<dbReference type="PROSITE" id="PS00678">
    <property type="entry name" value="WD_REPEATS_1"/>
    <property type="match status" value="2"/>
</dbReference>
<comment type="caution">
    <text evidence="6">The sequence shown here is derived from an EMBL/GenBank/DDBJ whole genome shotgun (WGS) entry which is preliminary data.</text>
</comment>
<reference evidence="6" key="1">
    <citation type="submission" date="2022-07" db="EMBL/GenBank/DDBJ databases">
        <title>Phylogenomic reconstructions and comparative analyses of Kickxellomycotina fungi.</title>
        <authorList>
            <person name="Reynolds N.K."/>
            <person name="Stajich J.E."/>
            <person name="Barry K."/>
            <person name="Grigoriev I.V."/>
            <person name="Crous P."/>
            <person name="Smith M.E."/>
        </authorList>
    </citation>
    <scope>NUCLEOTIDE SEQUENCE</scope>
    <source>
        <strain evidence="6">NBRC 32514</strain>
    </source>
</reference>
<dbReference type="EMBL" id="JANBOJ010000137">
    <property type="protein sequence ID" value="KAJ1721988.1"/>
    <property type="molecule type" value="Genomic_DNA"/>
</dbReference>
<evidence type="ECO:0000313" key="6">
    <source>
        <dbReference type="EMBL" id="KAJ1721988.1"/>
    </source>
</evidence>
<feature type="repeat" description="WD" evidence="3">
    <location>
        <begin position="538"/>
        <end position="577"/>
    </location>
</feature>
<keyword evidence="7" id="KW-1185">Reference proteome</keyword>
<feature type="repeat" description="WD" evidence="3">
    <location>
        <begin position="417"/>
        <end position="456"/>
    </location>
</feature>
<evidence type="ECO:0000256" key="4">
    <source>
        <dbReference type="SAM" id="MobiDB-lite"/>
    </source>
</evidence>
<dbReference type="InterPro" id="IPR019775">
    <property type="entry name" value="WD40_repeat_CS"/>
</dbReference>
<feature type="domain" description="F-box" evidence="5">
    <location>
        <begin position="46"/>
        <end position="93"/>
    </location>
</feature>
<accession>A0A9W7Y0Y3</accession>
<keyword evidence="2" id="KW-0677">Repeat</keyword>
<dbReference type="PRINTS" id="PR00320">
    <property type="entry name" value="GPROTEINBRPT"/>
</dbReference>
<dbReference type="SUPFAM" id="SSF50978">
    <property type="entry name" value="WD40 repeat-like"/>
    <property type="match status" value="1"/>
</dbReference>
<evidence type="ECO:0000313" key="7">
    <source>
        <dbReference type="Proteomes" id="UP001149813"/>
    </source>
</evidence>
<evidence type="ECO:0000256" key="1">
    <source>
        <dbReference type="ARBA" id="ARBA00022574"/>
    </source>
</evidence>
<proteinExistence type="predicted"/>
<organism evidence="6 7">
    <name type="scientific">Coemansia erecta</name>
    <dbReference type="NCBI Taxonomy" id="147472"/>
    <lineage>
        <taxon>Eukaryota</taxon>
        <taxon>Fungi</taxon>
        <taxon>Fungi incertae sedis</taxon>
        <taxon>Zoopagomycota</taxon>
        <taxon>Kickxellomycotina</taxon>
        <taxon>Kickxellomycetes</taxon>
        <taxon>Kickxellales</taxon>
        <taxon>Kickxellaceae</taxon>
        <taxon>Coemansia</taxon>
    </lineage>
</organism>
<dbReference type="AlphaFoldDB" id="A0A9W7Y0Y3"/>
<dbReference type="PROSITE" id="PS50082">
    <property type="entry name" value="WD_REPEATS_2"/>
    <property type="match status" value="6"/>
</dbReference>
<dbReference type="InterPro" id="IPR001810">
    <property type="entry name" value="F-box_dom"/>
</dbReference>
<evidence type="ECO:0000256" key="2">
    <source>
        <dbReference type="ARBA" id="ARBA00022737"/>
    </source>
</evidence>
<dbReference type="CDD" id="cd00200">
    <property type="entry name" value="WD40"/>
    <property type="match status" value="1"/>
</dbReference>
<dbReference type="PANTHER" id="PTHR14604">
    <property type="entry name" value="WD40 REPEAT PF20"/>
    <property type="match status" value="1"/>
</dbReference>
<dbReference type="Proteomes" id="UP001149813">
    <property type="component" value="Unassembled WGS sequence"/>
</dbReference>
<feature type="compositionally biased region" description="Basic residues" evidence="4">
    <location>
        <begin position="324"/>
        <end position="337"/>
    </location>
</feature>
<feature type="repeat" description="WD" evidence="3">
    <location>
        <begin position="579"/>
        <end position="620"/>
    </location>
</feature>
<protein>
    <recommendedName>
        <fullName evidence="5">F-box domain-containing protein</fullName>
    </recommendedName>
</protein>
<dbReference type="InterPro" id="IPR020472">
    <property type="entry name" value="WD40_PAC1"/>
</dbReference>
<dbReference type="InterPro" id="IPR050995">
    <property type="entry name" value="WD-F-box_domain-protein"/>
</dbReference>
<sequence>MESLALTLRTSTTPQSCTQLAIMLLSHVPADMLKMAMQQLDLLLRRDFIGMLPTEIATQILEYLEVEDIARSVLLVNRQWYEIATQPCVWRRLFHRRGWKVDRSRWEFYYALPQKVTPTRILLDSAVFQVSRAMAISANLLASPALSGGLATNGHESRGGAETATVAALLAQQRSTLDANAIQAMLLEDSALSDRAINSLSAAAIRTMLLDASRQAARKPRRMLYSLLDLQRQTAKGDAMFSEKTELDAGASQQSYCQQMFQRQQCLKAQAGKFPATAGMVDISSPSSSAESSPPSYSPSPSSSPLSSSPALPWHSPQVARNDRARRLHPHSTQSKRRPWEAKPVDWRGIYSEYYRLLGNWRDGRCRVDRWESAHAESIYALQFDRRNRLFTGSRDHSVKIWHLSETGSQITPLATLRGHSGSVLTLQAEGSTLITGSSDSDACVWSTETYTIKQRLSHPDAVLSLRFNDRWLATACKDGIVRVWKRDHDAFANPFELVGHGVAINAIHLHDDTLVSASGDRTVRVWNLETRTCVKTLSAHTRGVACLDFDGKYVVSGSSDKSLRVWNIETGECERTIGNAHSDLVRTVMFDRRMDIMVSGSYDESIKIWRFSTGALVHKIKNVHTSRVFKLMFDRTRIVSCSHDRSISIIDFSAELSHARLLV</sequence>
<dbReference type="InterPro" id="IPR015943">
    <property type="entry name" value="WD40/YVTN_repeat-like_dom_sf"/>
</dbReference>
<dbReference type="PANTHER" id="PTHR14604:SF4">
    <property type="entry name" value="F-BOX DOMAIN-CONTAINING PROTEIN"/>
    <property type="match status" value="1"/>
</dbReference>
<dbReference type="InterPro" id="IPR036047">
    <property type="entry name" value="F-box-like_dom_sf"/>
</dbReference>
<dbReference type="Gene3D" id="2.130.10.10">
    <property type="entry name" value="YVTN repeat-like/Quinoprotein amine dehydrogenase"/>
    <property type="match status" value="2"/>
</dbReference>
<dbReference type="OrthoDB" id="19711at2759"/>
<dbReference type="Pfam" id="PF12937">
    <property type="entry name" value="F-box-like"/>
    <property type="match status" value="1"/>
</dbReference>
<evidence type="ECO:0000259" key="5">
    <source>
        <dbReference type="PROSITE" id="PS50181"/>
    </source>
</evidence>
<evidence type="ECO:0000256" key="3">
    <source>
        <dbReference type="PROSITE-ProRule" id="PRU00221"/>
    </source>
</evidence>
<name>A0A9W7Y0Y3_9FUNG</name>
<gene>
    <name evidence="6" type="ORF">LPJ53_003561</name>
</gene>
<dbReference type="PROSITE" id="PS50181">
    <property type="entry name" value="FBOX"/>
    <property type="match status" value="1"/>
</dbReference>
<dbReference type="SMART" id="SM00320">
    <property type="entry name" value="WD40"/>
    <property type="match status" value="7"/>
</dbReference>
<dbReference type="SUPFAM" id="SSF81383">
    <property type="entry name" value="F-box domain"/>
    <property type="match status" value="1"/>
</dbReference>
<dbReference type="InterPro" id="IPR001680">
    <property type="entry name" value="WD40_rpt"/>
</dbReference>
<feature type="repeat" description="WD" evidence="3">
    <location>
        <begin position="456"/>
        <end position="486"/>
    </location>
</feature>
<dbReference type="Pfam" id="PF00400">
    <property type="entry name" value="WD40"/>
    <property type="match status" value="6"/>
</dbReference>
<dbReference type="InterPro" id="IPR036322">
    <property type="entry name" value="WD40_repeat_dom_sf"/>
</dbReference>